<reference evidence="1" key="2">
    <citation type="submission" date="2025-08" db="UniProtKB">
        <authorList>
            <consortium name="Ensembl"/>
        </authorList>
    </citation>
    <scope>IDENTIFICATION</scope>
</reference>
<dbReference type="InParanoid" id="H2Z3X5"/>
<evidence type="ECO:0000313" key="1">
    <source>
        <dbReference type="Ensembl" id="ENSCSAVP00000012287.1"/>
    </source>
</evidence>
<dbReference type="HOGENOM" id="CLU_2312390_0_0_1"/>
<sequence length="100" mass="11406">LPAILGCNKPTHCLEITIPNPNKEFAPHTKTAYIPGNPEAKDTINRIHQLVKSKKLFQAEMDVKRGLIYKCILPNLAFNMHDLKELSMKKLLEELAEQEK</sequence>
<protein>
    <submittedName>
        <fullName evidence="1">Uncharacterized protein</fullName>
    </submittedName>
</protein>
<evidence type="ECO:0000313" key="2">
    <source>
        <dbReference type="Proteomes" id="UP000007875"/>
    </source>
</evidence>
<organism evidence="1 2">
    <name type="scientific">Ciona savignyi</name>
    <name type="common">Pacific transparent sea squirt</name>
    <dbReference type="NCBI Taxonomy" id="51511"/>
    <lineage>
        <taxon>Eukaryota</taxon>
        <taxon>Metazoa</taxon>
        <taxon>Chordata</taxon>
        <taxon>Tunicata</taxon>
        <taxon>Ascidiacea</taxon>
        <taxon>Phlebobranchia</taxon>
        <taxon>Cionidae</taxon>
        <taxon>Ciona</taxon>
    </lineage>
</organism>
<keyword evidence="2" id="KW-1185">Reference proteome</keyword>
<proteinExistence type="predicted"/>
<reference evidence="1" key="3">
    <citation type="submission" date="2025-09" db="UniProtKB">
        <authorList>
            <consortium name="Ensembl"/>
        </authorList>
    </citation>
    <scope>IDENTIFICATION</scope>
</reference>
<accession>H2Z3X5</accession>
<dbReference type="Ensembl" id="ENSCSAVT00000012430.1">
    <property type="protein sequence ID" value="ENSCSAVP00000012287.1"/>
    <property type="gene ID" value="ENSCSAVG00000007236.1"/>
</dbReference>
<reference evidence="2" key="1">
    <citation type="submission" date="2003-08" db="EMBL/GenBank/DDBJ databases">
        <authorList>
            <person name="Birren B."/>
            <person name="Nusbaum C."/>
            <person name="Abebe A."/>
            <person name="Abouelleil A."/>
            <person name="Adekoya E."/>
            <person name="Ait-zahra M."/>
            <person name="Allen N."/>
            <person name="Allen T."/>
            <person name="An P."/>
            <person name="Anderson M."/>
            <person name="Anderson S."/>
            <person name="Arachchi H."/>
            <person name="Armbruster J."/>
            <person name="Bachantsang P."/>
            <person name="Baldwin J."/>
            <person name="Barry A."/>
            <person name="Bayul T."/>
            <person name="Blitshsteyn B."/>
            <person name="Bloom T."/>
            <person name="Blye J."/>
            <person name="Boguslavskiy L."/>
            <person name="Borowsky M."/>
            <person name="Boukhgalter B."/>
            <person name="Brunache A."/>
            <person name="Butler J."/>
            <person name="Calixte N."/>
            <person name="Calvo S."/>
            <person name="Camarata J."/>
            <person name="Campo K."/>
            <person name="Chang J."/>
            <person name="Cheshatsang Y."/>
            <person name="Citroen M."/>
            <person name="Collymore A."/>
            <person name="Considine T."/>
            <person name="Cook A."/>
            <person name="Cooke P."/>
            <person name="Corum B."/>
            <person name="Cuomo C."/>
            <person name="David R."/>
            <person name="Dawoe T."/>
            <person name="Degray S."/>
            <person name="Dodge S."/>
            <person name="Dooley K."/>
            <person name="Dorje P."/>
            <person name="Dorjee K."/>
            <person name="Dorris L."/>
            <person name="Duffey N."/>
            <person name="Dupes A."/>
            <person name="Elkins T."/>
            <person name="Engels R."/>
            <person name="Erickson J."/>
            <person name="Farina A."/>
            <person name="Faro S."/>
            <person name="Ferreira P."/>
            <person name="Fischer H."/>
            <person name="Fitzgerald M."/>
            <person name="Foley K."/>
            <person name="Gage D."/>
            <person name="Galagan J."/>
            <person name="Gearin G."/>
            <person name="Gnerre S."/>
            <person name="Gnirke A."/>
            <person name="Goyette A."/>
            <person name="Graham J."/>
            <person name="Grandbois E."/>
            <person name="Gyaltsen K."/>
            <person name="Hafez N."/>
            <person name="Hagopian D."/>
            <person name="Hagos B."/>
            <person name="Hall J."/>
            <person name="Hatcher B."/>
            <person name="Heller A."/>
            <person name="Higgins H."/>
            <person name="Honan T."/>
            <person name="Horn A."/>
            <person name="Houde N."/>
            <person name="Hughes L."/>
            <person name="Hulme W."/>
            <person name="Husby E."/>
            <person name="Iliev I."/>
            <person name="Jaffe D."/>
            <person name="Jones C."/>
            <person name="Kamal M."/>
            <person name="Kamat A."/>
            <person name="Kamvysselis M."/>
            <person name="Karlsson E."/>
            <person name="Kells C."/>
            <person name="Kieu A."/>
            <person name="Kisner P."/>
            <person name="Kodira C."/>
            <person name="Kulbokas E."/>
            <person name="Labutti K."/>
            <person name="Lama D."/>
            <person name="Landers T."/>
            <person name="Leger J."/>
            <person name="Levine S."/>
            <person name="Lewis D."/>
            <person name="Lewis T."/>
            <person name="Lindblad-toh K."/>
            <person name="Liu X."/>
            <person name="Lokyitsang T."/>
            <person name="Lokyitsang Y."/>
            <person name="Lucien O."/>
            <person name="Lui A."/>
            <person name="Ma L.J."/>
            <person name="Mabbitt R."/>
            <person name="Macdonald J."/>
            <person name="Maclean C."/>
            <person name="Major J."/>
            <person name="Manning J."/>
            <person name="Marabella R."/>
            <person name="Maru K."/>
            <person name="Matthews C."/>
            <person name="Mauceli E."/>
            <person name="Mccarthy M."/>
            <person name="Mcdonough S."/>
            <person name="Mcghee T."/>
            <person name="Meldrim J."/>
            <person name="Meneus L."/>
            <person name="Mesirov J."/>
            <person name="Mihalev A."/>
            <person name="Mihova T."/>
            <person name="Mikkelsen T."/>
            <person name="Mlenga V."/>
            <person name="Moru K."/>
            <person name="Mozes J."/>
            <person name="Mulrain L."/>
            <person name="Munson G."/>
            <person name="Naylor J."/>
            <person name="Newes C."/>
            <person name="Nguyen C."/>
            <person name="Nguyen N."/>
            <person name="Nguyen T."/>
            <person name="Nicol R."/>
            <person name="Nielsen C."/>
            <person name="Nizzari M."/>
            <person name="Norbu C."/>
            <person name="Norbu N."/>
            <person name="O'donnell P."/>
            <person name="Okoawo O."/>
            <person name="O'leary S."/>
            <person name="Omotosho B."/>
            <person name="O'neill K."/>
            <person name="Osman S."/>
            <person name="Parker S."/>
            <person name="Perrin D."/>
            <person name="Phunkhang P."/>
            <person name="Piqani B."/>
            <person name="Purcell S."/>
            <person name="Rachupka T."/>
            <person name="Ramasamy U."/>
            <person name="Rameau R."/>
            <person name="Ray V."/>
            <person name="Raymond C."/>
            <person name="Retta R."/>
            <person name="Richardson S."/>
            <person name="Rise C."/>
            <person name="Rodriguez J."/>
            <person name="Rogers J."/>
            <person name="Rogov P."/>
            <person name="Rutman M."/>
            <person name="Schupbach R."/>
            <person name="Seaman C."/>
            <person name="Settipalli S."/>
            <person name="Sharpe T."/>
            <person name="Sheridan J."/>
            <person name="Sherpa N."/>
            <person name="Shi J."/>
            <person name="Smirnov S."/>
            <person name="Smith C."/>
            <person name="Sougnez C."/>
            <person name="Spencer B."/>
            <person name="Stalker J."/>
            <person name="Stange-thomann N."/>
            <person name="Stavropoulos S."/>
            <person name="Stetson K."/>
            <person name="Stone C."/>
            <person name="Stone S."/>
            <person name="Stubbs M."/>
            <person name="Talamas J."/>
            <person name="Tchuinga P."/>
            <person name="Tenzing P."/>
            <person name="Tesfaye S."/>
            <person name="Theodore J."/>
            <person name="Thoulutsang Y."/>
            <person name="Topham K."/>
            <person name="Towey S."/>
            <person name="Tsamla T."/>
            <person name="Tsomo N."/>
            <person name="Vallee D."/>
            <person name="Vassiliev H."/>
            <person name="Venkataraman V."/>
            <person name="Vinson J."/>
            <person name="Vo A."/>
            <person name="Wade C."/>
            <person name="Wang S."/>
            <person name="Wangchuk T."/>
            <person name="Wangdi T."/>
            <person name="Whittaker C."/>
            <person name="Wilkinson J."/>
            <person name="Wu Y."/>
            <person name="Wyman D."/>
            <person name="Yadav S."/>
            <person name="Yang S."/>
            <person name="Yang X."/>
            <person name="Yeager S."/>
            <person name="Yee E."/>
            <person name="Young G."/>
            <person name="Zainoun J."/>
            <person name="Zembeck L."/>
            <person name="Zimmer A."/>
            <person name="Zody M."/>
            <person name="Lander E."/>
        </authorList>
    </citation>
    <scope>NUCLEOTIDE SEQUENCE [LARGE SCALE GENOMIC DNA]</scope>
</reference>
<name>H2Z3X5_CIOSA</name>
<dbReference type="AlphaFoldDB" id="H2Z3X5"/>
<dbReference type="Proteomes" id="UP000007875">
    <property type="component" value="Unassembled WGS sequence"/>
</dbReference>